<dbReference type="Proteomes" id="UP000191820">
    <property type="component" value="Chromosome"/>
</dbReference>
<keyword evidence="1" id="KW-0812">Transmembrane</keyword>
<dbReference type="EMBL" id="CP020472">
    <property type="protein sequence ID" value="ARD24005.1"/>
    <property type="molecule type" value="Genomic_DNA"/>
</dbReference>
<protein>
    <submittedName>
        <fullName evidence="2">Uncharacterized protein</fullName>
    </submittedName>
</protein>
<reference evidence="2 3" key="1">
    <citation type="submission" date="2017-03" db="EMBL/GenBank/DDBJ databases">
        <title>Genome sequencing of Shewanella japonica KCTC 22435.</title>
        <authorList>
            <person name="Kim K.M."/>
        </authorList>
    </citation>
    <scope>NUCLEOTIDE SEQUENCE [LARGE SCALE GENOMIC DNA]</scope>
    <source>
        <strain evidence="2 3">KCTC 22435</strain>
    </source>
</reference>
<accession>A0ABM6JQT6</accession>
<proteinExistence type="predicted"/>
<feature type="transmembrane region" description="Helical" evidence="1">
    <location>
        <begin position="48"/>
        <end position="69"/>
    </location>
</feature>
<keyword evidence="1" id="KW-1133">Transmembrane helix</keyword>
<gene>
    <name evidence="2" type="ORF">SJ2017_3767</name>
</gene>
<evidence type="ECO:0000256" key="1">
    <source>
        <dbReference type="SAM" id="Phobius"/>
    </source>
</evidence>
<evidence type="ECO:0000313" key="2">
    <source>
        <dbReference type="EMBL" id="ARD24005.1"/>
    </source>
</evidence>
<name>A0ABM6JQT6_9GAMM</name>
<evidence type="ECO:0000313" key="3">
    <source>
        <dbReference type="Proteomes" id="UP000191820"/>
    </source>
</evidence>
<sequence>MMPSGISRAKISLVRVNFIWELFNTSLLNELSSLDAPLGDYLRDYLTLPLSGFTLIQPMCLIQCFYFVFIG</sequence>
<organism evidence="2 3">
    <name type="scientific">Shewanella japonica</name>
    <dbReference type="NCBI Taxonomy" id="93973"/>
    <lineage>
        <taxon>Bacteria</taxon>
        <taxon>Pseudomonadati</taxon>
        <taxon>Pseudomonadota</taxon>
        <taxon>Gammaproteobacteria</taxon>
        <taxon>Alteromonadales</taxon>
        <taxon>Shewanellaceae</taxon>
        <taxon>Shewanella</taxon>
    </lineage>
</organism>
<keyword evidence="3" id="KW-1185">Reference proteome</keyword>
<keyword evidence="1" id="KW-0472">Membrane</keyword>